<sequence>MKKLRPKGTATVLSLETELQLVEWVNEYLAIGAPVSALMLHLKALDFAGHAGRPRAQFAASWEWRRCFMERHGLRFRAKTRQGQRSPEDSAKPVAELNAKMHATMHKLGVDVAYNADQTPIYFEYVPKRTVDKKGVRTVWVRSDGKDKERMTFMLLGDSHGVKCTPFLVIKTKASKIPATAEQNRQFRHGFGKTLWKEMERD</sequence>
<keyword evidence="1" id="KW-0238">DNA-binding</keyword>
<dbReference type="InterPro" id="IPR009057">
    <property type="entry name" value="Homeodomain-like_sf"/>
</dbReference>
<evidence type="ECO:0000256" key="1">
    <source>
        <dbReference type="ARBA" id="ARBA00023125"/>
    </source>
</evidence>
<evidence type="ECO:0000313" key="5">
    <source>
        <dbReference type="EMBL" id="KAG2913185.1"/>
    </source>
</evidence>
<evidence type="ECO:0000313" key="7">
    <source>
        <dbReference type="EMBL" id="KAG3212863.1"/>
    </source>
</evidence>
<reference evidence="4" key="1">
    <citation type="submission" date="2018-10" db="EMBL/GenBank/DDBJ databases">
        <title>Effector identification in a new, highly contiguous assembly of the strawberry crown rot pathogen Phytophthora cactorum.</title>
        <authorList>
            <person name="Armitage A.D."/>
            <person name="Nellist C.F."/>
            <person name="Bates H."/>
            <person name="Vickerstaff R.J."/>
            <person name="Harrison R.J."/>
        </authorList>
    </citation>
    <scope>NUCLEOTIDE SEQUENCE</scope>
    <source>
        <strain evidence="3">15-7</strain>
        <strain evidence="4">4032</strain>
        <strain evidence="5">4040</strain>
        <strain evidence="6">P415</strain>
        <strain evidence="7">P421</strain>
    </source>
</reference>
<feature type="domain" description="HTH CENPB-type" evidence="2">
    <location>
        <begin position="5"/>
        <end position="78"/>
    </location>
</feature>
<gene>
    <name evidence="3" type="ORF">PC113_g17619</name>
    <name evidence="4" type="ORF">PC115_g17123</name>
    <name evidence="5" type="ORF">PC117_g18642</name>
    <name evidence="6" type="ORF">PC118_g17190</name>
    <name evidence="7" type="ORF">PC129_g16181</name>
</gene>
<dbReference type="EMBL" id="RCMI01000791">
    <property type="protein sequence ID" value="KAG2897599.1"/>
    <property type="molecule type" value="Genomic_DNA"/>
</dbReference>
<dbReference type="Proteomes" id="UP000697107">
    <property type="component" value="Unassembled WGS sequence"/>
</dbReference>
<evidence type="ECO:0000313" key="6">
    <source>
        <dbReference type="EMBL" id="KAG2969880.1"/>
    </source>
</evidence>
<proteinExistence type="predicted"/>
<dbReference type="Proteomes" id="UP000736787">
    <property type="component" value="Unassembled WGS sequence"/>
</dbReference>
<dbReference type="EMBL" id="RCMV01000791">
    <property type="protein sequence ID" value="KAG3212863.1"/>
    <property type="molecule type" value="Genomic_DNA"/>
</dbReference>
<dbReference type="Proteomes" id="UP000735874">
    <property type="component" value="Unassembled WGS sequence"/>
</dbReference>
<dbReference type="Gene3D" id="1.10.10.60">
    <property type="entry name" value="Homeodomain-like"/>
    <property type="match status" value="1"/>
</dbReference>
<dbReference type="PROSITE" id="PS51253">
    <property type="entry name" value="HTH_CENPB"/>
    <property type="match status" value="1"/>
</dbReference>
<protein>
    <recommendedName>
        <fullName evidence="2">HTH CENPB-type domain-containing protein</fullName>
    </recommendedName>
</protein>
<dbReference type="Pfam" id="PF03221">
    <property type="entry name" value="HTH_Tnp_Tc5"/>
    <property type="match status" value="1"/>
</dbReference>
<comment type="caution">
    <text evidence="4">The sequence shown here is derived from an EMBL/GenBank/DDBJ whole genome shotgun (WGS) entry which is preliminary data.</text>
</comment>
<dbReference type="GO" id="GO:0003677">
    <property type="term" value="F:DNA binding"/>
    <property type="evidence" value="ECO:0007669"/>
    <property type="project" value="UniProtKB-KW"/>
</dbReference>
<dbReference type="EMBL" id="RCMG01000771">
    <property type="protein sequence ID" value="KAG2848288.1"/>
    <property type="molecule type" value="Genomic_DNA"/>
</dbReference>
<organism evidence="4 8">
    <name type="scientific">Phytophthora cactorum</name>
    <dbReference type="NCBI Taxonomy" id="29920"/>
    <lineage>
        <taxon>Eukaryota</taxon>
        <taxon>Sar</taxon>
        <taxon>Stramenopiles</taxon>
        <taxon>Oomycota</taxon>
        <taxon>Peronosporomycetes</taxon>
        <taxon>Peronosporales</taxon>
        <taxon>Peronosporaceae</taxon>
        <taxon>Phytophthora</taxon>
    </lineage>
</organism>
<dbReference type="InterPro" id="IPR006600">
    <property type="entry name" value="HTH_CenpB_DNA-bd_dom"/>
</dbReference>
<name>A0A8T1BAD8_9STRA</name>
<dbReference type="AlphaFoldDB" id="A0A8T1BAD8"/>
<evidence type="ECO:0000259" key="2">
    <source>
        <dbReference type="PROSITE" id="PS51253"/>
    </source>
</evidence>
<evidence type="ECO:0000313" key="4">
    <source>
        <dbReference type="EMBL" id="KAG2897599.1"/>
    </source>
</evidence>
<evidence type="ECO:0000313" key="3">
    <source>
        <dbReference type="EMBL" id="KAG2848288.1"/>
    </source>
</evidence>
<dbReference type="Proteomes" id="UP000760860">
    <property type="component" value="Unassembled WGS sequence"/>
</dbReference>
<dbReference type="SUPFAM" id="SSF46689">
    <property type="entry name" value="Homeodomain-like"/>
    <property type="match status" value="1"/>
</dbReference>
<dbReference type="Proteomes" id="UP000774804">
    <property type="component" value="Unassembled WGS sequence"/>
</dbReference>
<evidence type="ECO:0000313" key="8">
    <source>
        <dbReference type="Proteomes" id="UP000774804"/>
    </source>
</evidence>
<accession>A0A8T1BAD8</accession>
<dbReference type="EMBL" id="RCML01000761">
    <property type="protein sequence ID" value="KAG2969880.1"/>
    <property type="molecule type" value="Genomic_DNA"/>
</dbReference>
<dbReference type="VEuPathDB" id="FungiDB:PC110_g11262"/>
<dbReference type="EMBL" id="RCMK01000763">
    <property type="protein sequence ID" value="KAG2913185.1"/>
    <property type="molecule type" value="Genomic_DNA"/>
</dbReference>